<dbReference type="SMR" id="A0A1I7RLP9"/>
<dbReference type="EMBL" id="CAJFCV020000001">
    <property type="protein sequence ID" value="CAG9082720.1"/>
    <property type="molecule type" value="Genomic_DNA"/>
</dbReference>
<proteinExistence type="predicted"/>
<dbReference type="Proteomes" id="UP000582659">
    <property type="component" value="Unassembled WGS sequence"/>
</dbReference>
<evidence type="ECO:0000313" key="4">
    <source>
        <dbReference type="Proteomes" id="UP000659654"/>
    </source>
</evidence>
<evidence type="ECO:0000313" key="3">
    <source>
        <dbReference type="Proteomes" id="UP000095284"/>
    </source>
</evidence>
<keyword evidence="1" id="KW-1133">Transmembrane helix</keyword>
<evidence type="ECO:0000256" key="1">
    <source>
        <dbReference type="SAM" id="Phobius"/>
    </source>
</evidence>
<feature type="transmembrane region" description="Helical" evidence="1">
    <location>
        <begin position="83"/>
        <end position="111"/>
    </location>
</feature>
<evidence type="ECO:0000313" key="2">
    <source>
        <dbReference type="EMBL" id="CAD5208743.1"/>
    </source>
</evidence>
<keyword evidence="1" id="KW-0472">Membrane</keyword>
<dbReference type="WBParaSite" id="BXY_0163400.1">
    <property type="protein sequence ID" value="BXY_0163400.1"/>
    <property type="gene ID" value="BXY_0163400"/>
</dbReference>
<dbReference type="OrthoDB" id="10468937at2759"/>
<accession>A0A1I7RLP9</accession>
<organism evidence="3 5">
    <name type="scientific">Bursaphelenchus xylophilus</name>
    <name type="common">Pinewood nematode worm</name>
    <name type="synonym">Aphelenchoides xylophilus</name>
    <dbReference type="NCBI Taxonomy" id="6326"/>
    <lineage>
        <taxon>Eukaryota</taxon>
        <taxon>Metazoa</taxon>
        <taxon>Ecdysozoa</taxon>
        <taxon>Nematoda</taxon>
        <taxon>Chromadorea</taxon>
        <taxon>Rhabditida</taxon>
        <taxon>Tylenchina</taxon>
        <taxon>Tylenchomorpha</taxon>
        <taxon>Aphelenchoidea</taxon>
        <taxon>Aphelenchoididae</taxon>
        <taxon>Bursaphelenchus</taxon>
    </lineage>
</organism>
<dbReference type="AlphaFoldDB" id="A0A1I7RLP9"/>
<feature type="transmembrane region" description="Helical" evidence="1">
    <location>
        <begin position="26"/>
        <end position="47"/>
    </location>
</feature>
<keyword evidence="4" id="KW-1185">Reference proteome</keyword>
<dbReference type="Proteomes" id="UP000095284">
    <property type="component" value="Unplaced"/>
</dbReference>
<evidence type="ECO:0000313" key="5">
    <source>
        <dbReference type="WBParaSite" id="BXY_0163400.1"/>
    </source>
</evidence>
<reference evidence="5" key="1">
    <citation type="submission" date="2016-11" db="UniProtKB">
        <authorList>
            <consortium name="WormBaseParasite"/>
        </authorList>
    </citation>
    <scope>IDENTIFICATION</scope>
</reference>
<name>A0A1I7RLP9_BURXY</name>
<gene>
    <name evidence="2" type="ORF">BXYJ_LOCUS979</name>
</gene>
<feature type="transmembrane region" description="Helical" evidence="1">
    <location>
        <begin position="53"/>
        <end position="71"/>
    </location>
</feature>
<reference evidence="2" key="2">
    <citation type="submission" date="2020-09" db="EMBL/GenBank/DDBJ databases">
        <authorList>
            <person name="Kikuchi T."/>
        </authorList>
    </citation>
    <scope>NUCLEOTIDE SEQUENCE</scope>
    <source>
        <strain evidence="2">Ka4C1</strain>
    </source>
</reference>
<dbReference type="Proteomes" id="UP000659654">
    <property type="component" value="Unassembled WGS sequence"/>
</dbReference>
<dbReference type="EMBL" id="CAJFDI010000001">
    <property type="protein sequence ID" value="CAD5208743.1"/>
    <property type="molecule type" value="Genomic_DNA"/>
</dbReference>
<sequence>MSFFFPKAPTEIVDPKEAANTDRREVFLACIFFSCTLFMAFVSVMMIDGFNPVLTGFTLFPAILFASAAIGNKIRNSTLYIPALLMSLFFFSIGYFLIIALIVGEICILFQPKEKRQYEFLQHADTPMLVAFMVLLDMSVIVTVHLFLWVFRVMKRDYHRVLESESLKEEINSVEKQSQQV</sequence>
<feature type="transmembrane region" description="Helical" evidence="1">
    <location>
        <begin position="131"/>
        <end position="151"/>
    </location>
</feature>
<protein>
    <submittedName>
        <fullName evidence="2">(pine wood nematode) hypothetical protein</fullName>
    </submittedName>
</protein>
<keyword evidence="1" id="KW-0812">Transmembrane</keyword>